<sequence length="317" mass="36677">MTSALFFFSYYWMLVLDVQLSPCLAGLKAHNGRILKPFQSKQRGERECEFYERVFATEKDLLEFAALRKFLPMYHGTVIVPEVEDGQEVNGVHPGQYLVLEDLTWGRKWPCIMDVKMGTRSYEDNATAEKIAYEKSKFPLQETLGFRIQGIKVYNPKKQDYDEFDKYFGRGITSVDQLAPAFRSYFPEDTSKTIKLLETVGLVNSQLPEILTLFFFYYLLLSIQFLRRLGQLKAWFDEQRGTEFIASSFLFLYDGEDSPNDDKTVAEDFGADIRLIDFAHVTKPTSPKRDEGLRTGIATLINCFQTLLREAQTQQDR</sequence>
<evidence type="ECO:0000256" key="2">
    <source>
        <dbReference type="ARBA" id="ARBA00022679"/>
    </source>
</evidence>
<dbReference type="InterPro" id="IPR038286">
    <property type="entry name" value="IPK_sf"/>
</dbReference>
<evidence type="ECO:0000256" key="6">
    <source>
        <dbReference type="ARBA" id="ARBA00036164"/>
    </source>
</evidence>
<feature type="signal peptide" evidence="9">
    <location>
        <begin position="1"/>
        <end position="25"/>
    </location>
</feature>
<comment type="catalytic activity">
    <reaction evidence="7">
        <text>1D-myo-inositol 1,3,4,6-tetrakisphosphate + ATP = 1D-myo-inositol 1,3,4,5,6-pentakisphosphate + ADP + H(+)</text>
        <dbReference type="Rhea" id="RHEA:12717"/>
        <dbReference type="ChEBI" id="CHEBI:15378"/>
        <dbReference type="ChEBI" id="CHEBI:30616"/>
        <dbReference type="ChEBI" id="CHEBI:57660"/>
        <dbReference type="ChEBI" id="CHEBI:57733"/>
        <dbReference type="ChEBI" id="CHEBI:456216"/>
        <dbReference type="EC" id="2.7.1.140"/>
    </reaction>
</comment>
<keyword evidence="3" id="KW-0547">Nucleotide-binding</keyword>
<dbReference type="SUPFAM" id="SSF56104">
    <property type="entry name" value="SAICAR synthase-like"/>
    <property type="match status" value="1"/>
</dbReference>
<keyword evidence="4 8" id="KW-0418">Kinase</keyword>
<evidence type="ECO:0000256" key="5">
    <source>
        <dbReference type="ARBA" id="ARBA00022840"/>
    </source>
</evidence>
<evidence type="ECO:0000313" key="11">
    <source>
        <dbReference type="Proteomes" id="UP000018721"/>
    </source>
</evidence>
<evidence type="ECO:0000313" key="10">
    <source>
        <dbReference type="EMBL" id="ETI38565.1"/>
    </source>
</evidence>
<dbReference type="AlphaFoldDB" id="V9EH56"/>
<dbReference type="Pfam" id="PF03770">
    <property type="entry name" value="IPK"/>
    <property type="match status" value="1"/>
</dbReference>
<dbReference type="GO" id="GO:0005634">
    <property type="term" value="C:nucleus"/>
    <property type="evidence" value="ECO:0007669"/>
    <property type="project" value="TreeGrafter"/>
</dbReference>
<keyword evidence="11" id="KW-1185">Reference proteome</keyword>
<evidence type="ECO:0000256" key="1">
    <source>
        <dbReference type="ARBA" id="ARBA00007374"/>
    </source>
</evidence>
<keyword evidence="9" id="KW-0732">Signal</keyword>
<dbReference type="GO" id="GO:0047326">
    <property type="term" value="F:inositol-1,3,4,6-tetrakisphosphate 5-kinase activity"/>
    <property type="evidence" value="ECO:0007669"/>
    <property type="project" value="RHEA"/>
</dbReference>
<name>V9EH56_PHYNI</name>
<dbReference type="PANTHER" id="PTHR12400">
    <property type="entry name" value="INOSITOL POLYPHOSPHATE KINASE"/>
    <property type="match status" value="1"/>
</dbReference>
<reference evidence="10 11" key="1">
    <citation type="submission" date="2013-11" db="EMBL/GenBank/DDBJ databases">
        <title>The Genome Sequence of Phytophthora parasitica P1569.</title>
        <authorList>
            <consortium name="The Broad Institute Genomics Platform"/>
            <person name="Russ C."/>
            <person name="Tyler B."/>
            <person name="Panabieres F."/>
            <person name="Shan W."/>
            <person name="Tripathy S."/>
            <person name="Grunwald N."/>
            <person name="Machado M."/>
            <person name="Johnson C.S."/>
            <person name="Arredondo F."/>
            <person name="Hong C."/>
            <person name="Coffey M."/>
            <person name="Young S.K."/>
            <person name="Zeng Q."/>
            <person name="Gargeya S."/>
            <person name="Fitzgerald M."/>
            <person name="Abouelleil A."/>
            <person name="Alvarado L."/>
            <person name="Chapman S.B."/>
            <person name="Gainer-Dewar J."/>
            <person name="Goldberg J."/>
            <person name="Griggs A."/>
            <person name="Gujja S."/>
            <person name="Hansen M."/>
            <person name="Howarth C."/>
            <person name="Imamovic A."/>
            <person name="Ireland A."/>
            <person name="Larimer J."/>
            <person name="McCowan C."/>
            <person name="Murphy C."/>
            <person name="Pearson M."/>
            <person name="Poon T.W."/>
            <person name="Priest M."/>
            <person name="Roberts A."/>
            <person name="Saif S."/>
            <person name="Shea T."/>
            <person name="Sykes S."/>
            <person name="Wortman J."/>
            <person name="Nusbaum C."/>
            <person name="Birren B."/>
        </authorList>
    </citation>
    <scope>NUCLEOTIDE SEQUENCE [LARGE SCALE GENOMIC DNA]</scope>
    <source>
        <strain evidence="10 11">P1569</strain>
    </source>
</reference>
<feature type="chain" id="PRO_5004774166" description="Kinase" evidence="9">
    <location>
        <begin position="26"/>
        <end position="317"/>
    </location>
</feature>
<dbReference type="GO" id="GO:0005737">
    <property type="term" value="C:cytoplasm"/>
    <property type="evidence" value="ECO:0007669"/>
    <property type="project" value="TreeGrafter"/>
</dbReference>
<comment type="caution">
    <text evidence="10">The sequence shown here is derived from an EMBL/GenBank/DDBJ whole genome shotgun (WGS) entry which is preliminary data.</text>
</comment>
<evidence type="ECO:0000256" key="4">
    <source>
        <dbReference type="ARBA" id="ARBA00022777"/>
    </source>
</evidence>
<keyword evidence="2 8" id="KW-0808">Transferase</keyword>
<evidence type="ECO:0000256" key="3">
    <source>
        <dbReference type="ARBA" id="ARBA00022741"/>
    </source>
</evidence>
<protein>
    <recommendedName>
        <fullName evidence="8">Kinase</fullName>
        <ecNumber evidence="8">2.7.-.-</ecNumber>
    </recommendedName>
</protein>
<dbReference type="PANTHER" id="PTHR12400:SF51">
    <property type="entry name" value="INOSITOL POLYPHOSPHATE MULTIKINASE"/>
    <property type="match status" value="1"/>
</dbReference>
<gene>
    <name evidence="10" type="ORF">F443_15722</name>
</gene>
<comment type="similarity">
    <text evidence="1 8">Belongs to the inositol phosphokinase (IPK) family.</text>
</comment>
<dbReference type="OrthoDB" id="338650at2759"/>
<dbReference type="EC" id="2.7.-.-" evidence="8"/>
<organism evidence="10 11">
    <name type="scientific">Phytophthora nicotianae P1569</name>
    <dbReference type="NCBI Taxonomy" id="1317065"/>
    <lineage>
        <taxon>Eukaryota</taxon>
        <taxon>Sar</taxon>
        <taxon>Stramenopiles</taxon>
        <taxon>Oomycota</taxon>
        <taxon>Peronosporomycetes</taxon>
        <taxon>Peronosporales</taxon>
        <taxon>Peronosporaceae</taxon>
        <taxon>Phytophthora</taxon>
    </lineage>
</organism>
<evidence type="ECO:0000256" key="7">
    <source>
        <dbReference type="ARBA" id="ARBA00036525"/>
    </source>
</evidence>
<dbReference type="GO" id="GO:0008440">
    <property type="term" value="F:inositol-1,4,5-trisphosphate 3-kinase activity"/>
    <property type="evidence" value="ECO:0007669"/>
    <property type="project" value="TreeGrafter"/>
</dbReference>
<dbReference type="Gene3D" id="3.30.470.160">
    <property type="entry name" value="Inositol polyphosphate kinase"/>
    <property type="match status" value="1"/>
</dbReference>
<dbReference type="EMBL" id="ANIZ01002751">
    <property type="protein sequence ID" value="ETI38565.1"/>
    <property type="molecule type" value="Genomic_DNA"/>
</dbReference>
<comment type="catalytic activity">
    <reaction evidence="6">
        <text>1D-myo-inositol 1,4,5-trisphosphate + 2 ATP = 1D-myo-inositol 1,3,4,5,6-pentakisphosphate + 2 ADP + 2 H(+)</text>
        <dbReference type="Rhea" id="RHEA:32359"/>
        <dbReference type="ChEBI" id="CHEBI:15378"/>
        <dbReference type="ChEBI" id="CHEBI:30616"/>
        <dbReference type="ChEBI" id="CHEBI:57733"/>
        <dbReference type="ChEBI" id="CHEBI:203600"/>
        <dbReference type="ChEBI" id="CHEBI:456216"/>
        <dbReference type="EC" id="2.7.1.151"/>
    </reaction>
</comment>
<evidence type="ECO:0000256" key="9">
    <source>
        <dbReference type="SAM" id="SignalP"/>
    </source>
</evidence>
<dbReference type="eggNOG" id="KOG1620">
    <property type="taxonomic scope" value="Eukaryota"/>
</dbReference>
<dbReference type="GO" id="GO:0005524">
    <property type="term" value="F:ATP binding"/>
    <property type="evidence" value="ECO:0007669"/>
    <property type="project" value="UniProtKB-KW"/>
</dbReference>
<dbReference type="GO" id="GO:0032958">
    <property type="term" value="P:inositol phosphate biosynthetic process"/>
    <property type="evidence" value="ECO:0007669"/>
    <property type="project" value="InterPro"/>
</dbReference>
<evidence type="ECO:0000256" key="8">
    <source>
        <dbReference type="RuleBase" id="RU363090"/>
    </source>
</evidence>
<keyword evidence="5" id="KW-0067">ATP-binding</keyword>
<proteinExistence type="inferred from homology"/>
<dbReference type="InterPro" id="IPR005522">
    <property type="entry name" value="IPK"/>
</dbReference>
<accession>V9EH56</accession>
<dbReference type="Proteomes" id="UP000018721">
    <property type="component" value="Unassembled WGS sequence"/>
</dbReference>